<evidence type="ECO:0000313" key="1">
    <source>
        <dbReference type="EMBL" id="KAL2548389.1"/>
    </source>
</evidence>
<gene>
    <name evidence="1" type="ORF">Fot_09919</name>
</gene>
<reference evidence="2" key="1">
    <citation type="submission" date="2024-07" db="EMBL/GenBank/DDBJ databases">
        <title>Two chromosome-level genome assemblies of Korean endemic species Abeliophyllum distichum and Forsythia ovata (Oleaceae).</title>
        <authorList>
            <person name="Jang H."/>
        </authorList>
    </citation>
    <scope>NUCLEOTIDE SEQUENCE [LARGE SCALE GENOMIC DNA]</scope>
</reference>
<accession>A0ABD1WFC2</accession>
<organism evidence="1 2">
    <name type="scientific">Forsythia ovata</name>
    <dbReference type="NCBI Taxonomy" id="205694"/>
    <lineage>
        <taxon>Eukaryota</taxon>
        <taxon>Viridiplantae</taxon>
        <taxon>Streptophyta</taxon>
        <taxon>Embryophyta</taxon>
        <taxon>Tracheophyta</taxon>
        <taxon>Spermatophyta</taxon>
        <taxon>Magnoliopsida</taxon>
        <taxon>eudicotyledons</taxon>
        <taxon>Gunneridae</taxon>
        <taxon>Pentapetalae</taxon>
        <taxon>asterids</taxon>
        <taxon>lamiids</taxon>
        <taxon>Lamiales</taxon>
        <taxon>Oleaceae</taxon>
        <taxon>Forsythieae</taxon>
        <taxon>Forsythia</taxon>
    </lineage>
</organism>
<evidence type="ECO:0000313" key="2">
    <source>
        <dbReference type="Proteomes" id="UP001604277"/>
    </source>
</evidence>
<dbReference type="Proteomes" id="UP001604277">
    <property type="component" value="Unassembled WGS sequence"/>
</dbReference>
<keyword evidence="2" id="KW-1185">Reference proteome</keyword>
<sequence length="135" mass="15060">METSNKLVESSNSCVSILSENFKDLERIVTRRDSVIAAANDIQGATSSKAALAFQHAKSSDMPNVESGSEAEEIASPKAIRNYSHLLLTPVCEEILNTMEPISGSKQMWTSGEKNPNGPKYKSSRWKRKFWVWRP</sequence>
<protein>
    <submittedName>
        <fullName evidence="1">Uncharacterized protein</fullName>
    </submittedName>
</protein>
<proteinExistence type="predicted"/>
<dbReference type="AlphaFoldDB" id="A0ABD1WFC2"/>
<comment type="caution">
    <text evidence="1">The sequence shown here is derived from an EMBL/GenBank/DDBJ whole genome shotgun (WGS) entry which is preliminary data.</text>
</comment>
<name>A0ABD1WFC2_9LAMI</name>
<dbReference type="EMBL" id="JBFOLJ010000003">
    <property type="protein sequence ID" value="KAL2548389.1"/>
    <property type="molecule type" value="Genomic_DNA"/>
</dbReference>